<name>A0AB35XIM2_9ENTR</name>
<dbReference type="EMBL" id="JAZKKV010000004">
    <property type="protein sequence ID" value="MEE9657523.1"/>
    <property type="molecule type" value="Genomic_DNA"/>
</dbReference>
<evidence type="ECO:0000313" key="1">
    <source>
        <dbReference type="EMBL" id="MEE9657523.1"/>
    </source>
</evidence>
<organism evidence="1 2">
    <name type="scientific">Kluyvera ascorbata</name>
    <dbReference type="NCBI Taxonomy" id="51288"/>
    <lineage>
        <taxon>Bacteria</taxon>
        <taxon>Pseudomonadati</taxon>
        <taxon>Pseudomonadota</taxon>
        <taxon>Gammaproteobacteria</taxon>
        <taxon>Enterobacterales</taxon>
        <taxon>Enterobacteriaceae</taxon>
        <taxon>Kluyvera</taxon>
    </lineage>
</organism>
<keyword evidence="2" id="KW-1185">Reference proteome</keyword>
<dbReference type="Proteomes" id="UP001331691">
    <property type="component" value="Unassembled WGS sequence"/>
</dbReference>
<comment type="caution">
    <text evidence="1">The sequence shown here is derived from an EMBL/GenBank/DDBJ whole genome shotgun (WGS) entry which is preliminary data.</text>
</comment>
<gene>
    <name evidence="1" type="ORF">V4836_26070</name>
</gene>
<proteinExistence type="predicted"/>
<evidence type="ECO:0000313" key="2">
    <source>
        <dbReference type="Proteomes" id="UP001331691"/>
    </source>
</evidence>
<sequence>MVSQQKDDKAAEHQRWIAEGVELAISHLERSDFGEENDIRLLRELSSKLKKEMP</sequence>
<dbReference type="RefSeq" id="WP_256064033.1">
    <property type="nucleotide sequence ID" value="NZ_JAZKKV010000004.1"/>
</dbReference>
<dbReference type="AlphaFoldDB" id="A0AB35XIM2"/>
<accession>A0AB35XIM2</accession>
<reference evidence="1 2" key="1">
    <citation type="submission" date="2023-10" db="EMBL/GenBank/DDBJ databases">
        <title>Wastewater isolates of ESBL- and carbapenemase-producing Gram-negative bacteria from New Zealand.</title>
        <authorList>
            <person name="Straub C."/>
            <person name="Weaver L."/>
            <person name="Cornelius A."/>
            <person name="Mcgill E."/>
            <person name="Dyet K."/>
            <person name="White L."/>
            <person name="Pattis I."/>
        </authorList>
    </citation>
    <scope>NUCLEOTIDE SEQUENCE [LARGE SCALE GENOMIC DNA]</scope>
    <source>
        <strain evidence="1 2">ESBL09</strain>
    </source>
</reference>
<protein>
    <submittedName>
        <fullName evidence="1">Uncharacterized protein</fullName>
    </submittedName>
</protein>